<dbReference type="AlphaFoldDB" id="A0A239WZR5"/>
<sequence length="73" mass="8227">MGEFKGITTTNSSLEVYLTDYDLEYIANGFDLKIPLAGIEFDSVIIKHSLINDLINPIINFDKKNNESVRFAS</sequence>
<dbReference type="KEGG" id="saco:SAME_01032"/>
<evidence type="ECO:0000313" key="1">
    <source>
        <dbReference type="EMBL" id="SNV39769.1"/>
    </source>
</evidence>
<dbReference type="Proteomes" id="UP000215144">
    <property type="component" value="Chromosome 1"/>
</dbReference>
<evidence type="ECO:0000313" key="2">
    <source>
        <dbReference type="Proteomes" id="UP000215144"/>
    </source>
</evidence>
<proteinExistence type="predicted"/>
<reference evidence="1 2" key="1">
    <citation type="submission" date="2017-06" db="EMBL/GenBank/DDBJ databases">
        <authorList>
            <consortium name="Pathogen Informatics"/>
        </authorList>
    </citation>
    <scope>NUCLEOTIDE SEQUENCE [LARGE SCALE GENOMIC DNA]</scope>
    <source>
        <strain evidence="1 2">NCTC11291</strain>
    </source>
</reference>
<name>A0A239WZR5_STRAI</name>
<dbReference type="EMBL" id="LT906454">
    <property type="protein sequence ID" value="SNV39769.1"/>
    <property type="molecule type" value="Genomic_DNA"/>
</dbReference>
<accession>A0A239WZR5</accession>
<protein>
    <submittedName>
        <fullName evidence="1">Uncharacterized protein</fullName>
    </submittedName>
</protein>
<gene>
    <name evidence="1" type="ORF">SAMEA4504048_01032</name>
</gene>
<organism evidence="1 2">
    <name type="scientific">Streptococcus acidominimus</name>
    <dbReference type="NCBI Taxonomy" id="1326"/>
    <lineage>
        <taxon>Bacteria</taxon>
        <taxon>Bacillati</taxon>
        <taxon>Bacillota</taxon>
        <taxon>Bacilli</taxon>
        <taxon>Lactobacillales</taxon>
        <taxon>Streptococcaceae</taxon>
        <taxon>Streptococcus</taxon>
    </lineage>
</organism>
<dbReference type="OrthoDB" id="9770528at2"/>
<dbReference type="RefSeq" id="WP_095122478.1">
    <property type="nucleotide sequence ID" value="NZ_LT906454.1"/>
</dbReference>